<keyword evidence="2" id="KW-1185">Reference proteome</keyword>
<gene>
    <name evidence="1" type="ORF">LY79DRAFT_25223</name>
</gene>
<proteinExistence type="predicted"/>
<protein>
    <submittedName>
        <fullName evidence="1">Uncharacterized protein</fullName>
    </submittedName>
</protein>
<organism evidence="1 2">
    <name type="scientific">Colletotrichum navitas</name>
    <dbReference type="NCBI Taxonomy" id="681940"/>
    <lineage>
        <taxon>Eukaryota</taxon>
        <taxon>Fungi</taxon>
        <taxon>Dikarya</taxon>
        <taxon>Ascomycota</taxon>
        <taxon>Pezizomycotina</taxon>
        <taxon>Sordariomycetes</taxon>
        <taxon>Hypocreomycetidae</taxon>
        <taxon>Glomerellales</taxon>
        <taxon>Glomerellaceae</taxon>
        <taxon>Colletotrichum</taxon>
        <taxon>Colletotrichum graminicola species complex</taxon>
    </lineage>
</organism>
<dbReference type="Proteomes" id="UP001230504">
    <property type="component" value="Unassembled WGS sequence"/>
</dbReference>
<evidence type="ECO:0000313" key="2">
    <source>
        <dbReference type="Proteomes" id="UP001230504"/>
    </source>
</evidence>
<dbReference type="EMBL" id="JAHLJV010000001">
    <property type="protein sequence ID" value="KAK1600600.1"/>
    <property type="molecule type" value="Genomic_DNA"/>
</dbReference>
<dbReference type="GeneID" id="85436108"/>
<name>A0AAD8QDP4_9PEZI</name>
<comment type="caution">
    <text evidence="1">The sequence shown here is derived from an EMBL/GenBank/DDBJ whole genome shotgun (WGS) entry which is preliminary data.</text>
</comment>
<accession>A0AAD8QDP4</accession>
<sequence>MLGTASLVCHPYFLRCGVLSSCSCCWPTNASYRLLQHPASILSAPGSYVDSGTDSGTTDDTRSQVCGCRLSPSPWGRELCLSLPVPRTSLVSRVADQRLSICGVAVQPSHQAKNEPLTFVAFVTSLINRHLDARLPDPAYYGRCDLRPPVAHAPSVTSHLDLTPLLDIGSFT</sequence>
<dbReference type="AlphaFoldDB" id="A0AAD8QDP4"/>
<evidence type="ECO:0000313" key="1">
    <source>
        <dbReference type="EMBL" id="KAK1600600.1"/>
    </source>
</evidence>
<dbReference type="RefSeq" id="XP_060421096.1">
    <property type="nucleotide sequence ID" value="XM_060551868.1"/>
</dbReference>
<reference evidence="1" key="1">
    <citation type="submission" date="2021-06" db="EMBL/GenBank/DDBJ databases">
        <title>Comparative genomics, transcriptomics and evolutionary studies reveal genomic signatures of adaptation to plant cell wall in hemibiotrophic fungi.</title>
        <authorList>
            <consortium name="DOE Joint Genome Institute"/>
            <person name="Baroncelli R."/>
            <person name="Diaz J.F."/>
            <person name="Benocci T."/>
            <person name="Peng M."/>
            <person name="Battaglia E."/>
            <person name="Haridas S."/>
            <person name="Andreopoulos W."/>
            <person name="Labutti K."/>
            <person name="Pangilinan J."/>
            <person name="Floch G.L."/>
            <person name="Makela M.R."/>
            <person name="Henrissat B."/>
            <person name="Grigoriev I.V."/>
            <person name="Crouch J.A."/>
            <person name="De Vries R.P."/>
            <person name="Sukno S.A."/>
            <person name="Thon M.R."/>
        </authorList>
    </citation>
    <scope>NUCLEOTIDE SEQUENCE</scope>
    <source>
        <strain evidence="1">CBS 125086</strain>
    </source>
</reference>